<dbReference type="AlphaFoldDB" id="A0A9D1NKZ5"/>
<feature type="domain" description="DNA replication/recombination mediator RecO N-terminal" evidence="8">
    <location>
        <begin position="15"/>
        <end position="90"/>
    </location>
</feature>
<keyword evidence="5 7" id="KW-0234">DNA repair</keyword>
<dbReference type="Pfam" id="PF11967">
    <property type="entry name" value="RecO_N"/>
    <property type="match status" value="1"/>
</dbReference>
<dbReference type="Pfam" id="PF02565">
    <property type="entry name" value="RecO_C"/>
    <property type="match status" value="1"/>
</dbReference>
<dbReference type="InterPro" id="IPR022572">
    <property type="entry name" value="DNA_rep/recomb_RecO_N"/>
</dbReference>
<evidence type="ECO:0000313" key="9">
    <source>
        <dbReference type="EMBL" id="HIV08537.1"/>
    </source>
</evidence>
<dbReference type="InterPro" id="IPR003717">
    <property type="entry name" value="RecO"/>
</dbReference>
<organism evidence="9 10">
    <name type="scientific">Candidatus Spyradenecus faecavium</name>
    <dbReference type="NCBI Taxonomy" id="2840947"/>
    <lineage>
        <taxon>Bacteria</taxon>
        <taxon>Pseudomonadati</taxon>
        <taxon>Lentisphaerota</taxon>
        <taxon>Lentisphaeria</taxon>
        <taxon>Lentisphaerales</taxon>
        <taxon>Lentisphaeraceae</taxon>
        <taxon>Lentisphaeraceae incertae sedis</taxon>
        <taxon>Candidatus Spyradenecus</taxon>
    </lineage>
</organism>
<dbReference type="EMBL" id="DVOR01000008">
    <property type="protein sequence ID" value="HIV08537.1"/>
    <property type="molecule type" value="Genomic_DNA"/>
</dbReference>
<comment type="function">
    <text evidence="7">Involved in DNA repair and RecF pathway recombination.</text>
</comment>
<dbReference type="Proteomes" id="UP000886845">
    <property type="component" value="Unassembled WGS sequence"/>
</dbReference>
<dbReference type="GO" id="GO:0006302">
    <property type="term" value="P:double-strand break repair"/>
    <property type="evidence" value="ECO:0007669"/>
    <property type="project" value="TreeGrafter"/>
</dbReference>
<proteinExistence type="inferred from homology"/>
<protein>
    <recommendedName>
        <fullName evidence="2 7">DNA repair protein RecO</fullName>
    </recommendedName>
    <alternativeName>
        <fullName evidence="6 7">Recombination protein O</fullName>
    </alternativeName>
</protein>
<dbReference type="Gene3D" id="2.40.50.140">
    <property type="entry name" value="Nucleic acid-binding proteins"/>
    <property type="match status" value="1"/>
</dbReference>
<dbReference type="NCBIfam" id="TIGR00613">
    <property type="entry name" value="reco"/>
    <property type="match status" value="1"/>
</dbReference>
<dbReference type="SUPFAM" id="SSF50249">
    <property type="entry name" value="Nucleic acid-binding proteins"/>
    <property type="match status" value="1"/>
</dbReference>
<dbReference type="PANTHER" id="PTHR33991:SF1">
    <property type="entry name" value="DNA REPAIR PROTEIN RECO"/>
    <property type="match status" value="1"/>
</dbReference>
<comment type="similarity">
    <text evidence="1 7">Belongs to the RecO family.</text>
</comment>
<keyword evidence="3 7" id="KW-0227">DNA damage</keyword>
<reference evidence="9" key="1">
    <citation type="submission" date="2020-10" db="EMBL/GenBank/DDBJ databases">
        <authorList>
            <person name="Gilroy R."/>
        </authorList>
    </citation>
    <scope>NUCLEOTIDE SEQUENCE</scope>
    <source>
        <strain evidence="9">35461</strain>
    </source>
</reference>
<dbReference type="HAMAP" id="MF_00201">
    <property type="entry name" value="RecO"/>
    <property type="match status" value="1"/>
</dbReference>
<comment type="caution">
    <text evidence="9">The sequence shown here is derived from an EMBL/GenBank/DDBJ whole genome shotgun (WGS) entry which is preliminary data.</text>
</comment>
<dbReference type="InterPro" id="IPR012340">
    <property type="entry name" value="NA-bd_OB-fold"/>
</dbReference>
<dbReference type="Gene3D" id="1.20.1440.120">
    <property type="entry name" value="Recombination protein O, C-terminal domain"/>
    <property type="match status" value="1"/>
</dbReference>
<evidence type="ECO:0000256" key="3">
    <source>
        <dbReference type="ARBA" id="ARBA00022763"/>
    </source>
</evidence>
<name>A0A9D1NKZ5_9BACT</name>
<evidence type="ECO:0000313" key="10">
    <source>
        <dbReference type="Proteomes" id="UP000886845"/>
    </source>
</evidence>
<evidence type="ECO:0000259" key="8">
    <source>
        <dbReference type="Pfam" id="PF11967"/>
    </source>
</evidence>
<evidence type="ECO:0000256" key="7">
    <source>
        <dbReference type="HAMAP-Rule" id="MF_00201"/>
    </source>
</evidence>
<evidence type="ECO:0000256" key="1">
    <source>
        <dbReference type="ARBA" id="ARBA00007452"/>
    </source>
</evidence>
<dbReference type="InterPro" id="IPR042242">
    <property type="entry name" value="RecO_C"/>
</dbReference>
<evidence type="ECO:0000256" key="4">
    <source>
        <dbReference type="ARBA" id="ARBA00023172"/>
    </source>
</evidence>
<keyword evidence="4 7" id="KW-0233">DNA recombination</keyword>
<evidence type="ECO:0000256" key="6">
    <source>
        <dbReference type="ARBA" id="ARBA00033409"/>
    </source>
</evidence>
<sequence length="275" mass="30443">MTSPSENSPQASPLLKSQALCLSVRPFSKTSQMVTWLTLDHGRVTTPVKGAQRPKSAFIGRYDVGYTCELVFYAREREGVHHIRECTPLRLREGLRGSWRAAEAAAYACDLTMRTAQPGMANPALFRALGDLLDTLPACAPHEATLALLWFESTLLHAVGLGPDFAPCPQCAPTPRRLFSVEEGRFLCEHRPSRLRTPPTLTLHDDVPALYRRFLGEPLAKTLLEARAADRRDDLGRPEPFPGIFGLRRFLGVFLSAHLDLPPGPRRTALDLLIG</sequence>
<dbReference type="GO" id="GO:0043590">
    <property type="term" value="C:bacterial nucleoid"/>
    <property type="evidence" value="ECO:0007669"/>
    <property type="project" value="TreeGrafter"/>
</dbReference>
<evidence type="ECO:0000256" key="2">
    <source>
        <dbReference type="ARBA" id="ARBA00021310"/>
    </source>
</evidence>
<dbReference type="GO" id="GO:0006310">
    <property type="term" value="P:DNA recombination"/>
    <property type="evidence" value="ECO:0007669"/>
    <property type="project" value="UniProtKB-UniRule"/>
</dbReference>
<evidence type="ECO:0000256" key="5">
    <source>
        <dbReference type="ARBA" id="ARBA00023204"/>
    </source>
</evidence>
<dbReference type="InterPro" id="IPR037278">
    <property type="entry name" value="ARFGAP/RecO"/>
</dbReference>
<dbReference type="SUPFAM" id="SSF57863">
    <property type="entry name" value="ArfGap/RecO-like zinc finger"/>
    <property type="match status" value="1"/>
</dbReference>
<accession>A0A9D1NKZ5</accession>
<gene>
    <name evidence="7 9" type="primary">recO</name>
    <name evidence="9" type="ORF">IAC79_00275</name>
</gene>
<reference evidence="9" key="2">
    <citation type="journal article" date="2021" name="PeerJ">
        <title>Extensive microbial diversity within the chicken gut microbiome revealed by metagenomics and culture.</title>
        <authorList>
            <person name="Gilroy R."/>
            <person name="Ravi A."/>
            <person name="Getino M."/>
            <person name="Pursley I."/>
            <person name="Horton D.L."/>
            <person name="Alikhan N.F."/>
            <person name="Baker D."/>
            <person name="Gharbi K."/>
            <person name="Hall N."/>
            <person name="Watson M."/>
            <person name="Adriaenssens E.M."/>
            <person name="Foster-Nyarko E."/>
            <person name="Jarju S."/>
            <person name="Secka A."/>
            <person name="Antonio M."/>
            <person name="Oren A."/>
            <person name="Chaudhuri R.R."/>
            <person name="La Ragione R."/>
            <person name="Hildebrand F."/>
            <person name="Pallen M.J."/>
        </authorList>
    </citation>
    <scope>NUCLEOTIDE SEQUENCE</scope>
    <source>
        <strain evidence="9">35461</strain>
    </source>
</reference>
<dbReference type="PANTHER" id="PTHR33991">
    <property type="entry name" value="DNA REPAIR PROTEIN RECO"/>
    <property type="match status" value="1"/>
</dbReference>